<feature type="transmembrane region" description="Helical" evidence="1">
    <location>
        <begin position="6"/>
        <end position="27"/>
    </location>
</feature>
<feature type="transmembrane region" description="Helical" evidence="1">
    <location>
        <begin position="73"/>
        <end position="91"/>
    </location>
</feature>
<gene>
    <name evidence="2" type="ORF">B1756_03845</name>
</gene>
<reference evidence="3" key="1">
    <citation type="submission" date="2017-02" db="EMBL/GenBank/DDBJ databases">
        <title>Natronthermophilus aegyptiacus gen. nov.,sp. nov., an aerobic, extremely halophilic alkalithermophilic archaeon isolated from the athalassohaline Wadi An Natrun, Egypt.</title>
        <authorList>
            <person name="Zhao B."/>
        </authorList>
    </citation>
    <scope>NUCLEOTIDE SEQUENCE [LARGE SCALE GENOMIC DNA]</scope>
    <source>
        <strain evidence="3">JW/NM-HA 15</strain>
    </source>
</reference>
<dbReference type="Pfam" id="PF24365">
    <property type="entry name" value="DUF7521"/>
    <property type="match status" value="1"/>
</dbReference>
<keyword evidence="1" id="KW-0472">Membrane</keyword>
<dbReference type="RefSeq" id="WP_086887357.1">
    <property type="nucleotide sequence ID" value="NZ_CP019893.1"/>
</dbReference>
<dbReference type="OrthoDB" id="201542at2157"/>
<dbReference type="GeneID" id="32893182"/>
<dbReference type="Proteomes" id="UP000250088">
    <property type="component" value="Chromosome"/>
</dbReference>
<sequence length="92" mass="9874">MELVEILYIVFSGTLIASGLVMAGMAVQAYAETERRSMVLLSIGFTLIVAAASATTISAFVNDFQNPRTLLTVNYFVTTLGFLAVIASLYAE</sequence>
<keyword evidence="3" id="KW-1185">Reference proteome</keyword>
<dbReference type="InterPro" id="IPR055943">
    <property type="entry name" value="DUF7521"/>
</dbReference>
<accession>A0A2Z2HPU4</accession>
<dbReference type="KEGG" id="naj:B1756_03845"/>
<evidence type="ECO:0000256" key="1">
    <source>
        <dbReference type="SAM" id="Phobius"/>
    </source>
</evidence>
<feature type="transmembrane region" description="Helical" evidence="1">
    <location>
        <begin position="39"/>
        <end position="61"/>
    </location>
</feature>
<proteinExistence type="predicted"/>
<evidence type="ECO:0000313" key="2">
    <source>
        <dbReference type="EMBL" id="ARS88972.1"/>
    </source>
</evidence>
<evidence type="ECO:0000313" key="3">
    <source>
        <dbReference type="Proteomes" id="UP000250088"/>
    </source>
</evidence>
<name>A0A2Z2HPU4_9EURY</name>
<dbReference type="AlphaFoldDB" id="A0A2Z2HPU4"/>
<keyword evidence="1" id="KW-0812">Transmembrane</keyword>
<keyword evidence="1" id="KW-1133">Transmembrane helix</keyword>
<organism evidence="2 3">
    <name type="scientific">Natrarchaeobaculum aegyptiacum</name>
    <dbReference type="NCBI Taxonomy" id="745377"/>
    <lineage>
        <taxon>Archaea</taxon>
        <taxon>Methanobacteriati</taxon>
        <taxon>Methanobacteriota</taxon>
        <taxon>Stenosarchaea group</taxon>
        <taxon>Halobacteria</taxon>
        <taxon>Halobacteriales</taxon>
        <taxon>Natrialbaceae</taxon>
        <taxon>Natrarchaeobaculum</taxon>
    </lineage>
</organism>
<dbReference type="EMBL" id="CP019893">
    <property type="protein sequence ID" value="ARS88972.1"/>
    <property type="molecule type" value="Genomic_DNA"/>
</dbReference>
<protein>
    <submittedName>
        <fullName evidence="2">Uncharacterized protein</fullName>
    </submittedName>
</protein>